<keyword evidence="4" id="KW-1185">Reference proteome</keyword>
<dbReference type="Pfam" id="PF01590">
    <property type="entry name" value="GAF"/>
    <property type="match status" value="1"/>
</dbReference>
<evidence type="ECO:0000256" key="1">
    <source>
        <dbReference type="SAM" id="MobiDB-lite"/>
    </source>
</evidence>
<dbReference type="PANTHER" id="PTHR43102">
    <property type="entry name" value="SLR1143 PROTEIN"/>
    <property type="match status" value="1"/>
</dbReference>
<sequence length="194" mass="21189">MSFSPAFRLVTPIDKNAQIRAARLQELGIREEPDPEFDDFAAAVARDLDVALAVVNIIGAERQYFAGLYPSSHERGVDPRADPFRIMACDHGYCIYVIARNHALALDEVMDYHIFAGNPVVEAIGARSYLGAPLIDGTLALGTVAVVDTRPRNWGAEGVAYIKARAAELMEKIEQRPSVRNGHAGRPHAMPHGT</sequence>
<feature type="region of interest" description="Disordered" evidence="1">
    <location>
        <begin position="175"/>
        <end position="194"/>
    </location>
</feature>
<gene>
    <name evidence="3" type="ORF">GCM10023195_11810</name>
</gene>
<evidence type="ECO:0000259" key="2">
    <source>
        <dbReference type="Pfam" id="PF01590"/>
    </source>
</evidence>
<dbReference type="PANTHER" id="PTHR43102:SF2">
    <property type="entry name" value="GAF DOMAIN-CONTAINING PROTEIN"/>
    <property type="match status" value="1"/>
</dbReference>
<name>A0ABP8TFK6_9ACTN</name>
<dbReference type="Gene3D" id="3.30.450.40">
    <property type="match status" value="1"/>
</dbReference>
<dbReference type="SUPFAM" id="SSF55781">
    <property type="entry name" value="GAF domain-like"/>
    <property type="match status" value="1"/>
</dbReference>
<feature type="domain" description="GAF" evidence="2">
    <location>
        <begin position="38"/>
        <end position="157"/>
    </location>
</feature>
<evidence type="ECO:0000313" key="3">
    <source>
        <dbReference type="EMBL" id="GAA4603555.1"/>
    </source>
</evidence>
<dbReference type="InterPro" id="IPR003018">
    <property type="entry name" value="GAF"/>
</dbReference>
<proteinExistence type="predicted"/>
<dbReference type="InterPro" id="IPR029016">
    <property type="entry name" value="GAF-like_dom_sf"/>
</dbReference>
<evidence type="ECO:0000313" key="4">
    <source>
        <dbReference type="Proteomes" id="UP001500212"/>
    </source>
</evidence>
<dbReference type="Proteomes" id="UP001500212">
    <property type="component" value="Unassembled WGS sequence"/>
</dbReference>
<accession>A0ABP8TFK6</accession>
<dbReference type="RefSeq" id="WP_345349441.1">
    <property type="nucleotide sequence ID" value="NZ_BAABHJ010000002.1"/>
</dbReference>
<comment type="caution">
    <text evidence="3">The sequence shown here is derived from an EMBL/GenBank/DDBJ whole genome shotgun (WGS) entry which is preliminary data.</text>
</comment>
<protein>
    <submittedName>
        <fullName evidence="3">GAF domain-containing protein</fullName>
    </submittedName>
</protein>
<reference evidence="4" key="1">
    <citation type="journal article" date="2019" name="Int. J. Syst. Evol. Microbiol.">
        <title>The Global Catalogue of Microorganisms (GCM) 10K type strain sequencing project: providing services to taxonomists for standard genome sequencing and annotation.</title>
        <authorList>
            <consortium name="The Broad Institute Genomics Platform"/>
            <consortium name="The Broad Institute Genome Sequencing Center for Infectious Disease"/>
            <person name="Wu L."/>
            <person name="Ma J."/>
        </authorList>
    </citation>
    <scope>NUCLEOTIDE SEQUENCE [LARGE SCALE GENOMIC DNA]</scope>
    <source>
        <strain evidence="4">JCM 17938</strain>
    </source>
</reference>
<dbReference type="EMBL" id="BAABHJ010000002">
    <property type="protein sequence ID" value="GAA4603555.1"/>
    <property type="molecule type" value="Genomic_DNA"/>
</dbReference>
<organism evidence="3 4">
    <name type="scientific">Actinoallomurus liliacearum</name>
    <dbReference type="NCBI Taxonomy" id="1080073"/>
    <lineage>
        <taxon>Bacteria</taxon>
        <taxon>Bacillati</taxon>
        <taxon>Actinomycetota</taxon>
        <taxon>Actinomycetes</taxon>
        <taxon>Streptosporangiales</taxon>
        <taxon>Thermomonosporaceae</taxon>
        <taxon>Actinoallomurus</taxon>
    </lineage>
</organism>